<name>A0ABP1DTV3_9APHY</name>
<accession>A0ABP1DTV3</accession>
<proteinExistence type="predicted"/>
<keyword evidence="3" id="KW-1185">Reference proteome</keyword>
<evidence type="ECO:0000313" key="2">
    <source>
        <dbReference type="EMBL" id="CAL1710528.1"/>
    </source>
</evidence>
<dbReference type="EMBL" id="OZ037949">
    <property type="protein sequence ID" value="CAL1710528.1"/>
    <property type="molecule type" value="Genomic_DNA"/>
</dbReference>
<feature type="compositionally biased region" description="Polar residues" evidence="1">
    <location>
        <begin position="145"/>
        <end position="155"/>
    </location>
</feature>
<feature type="region of interest" description="Disordered" evidence="1">
    <location>
        <begin position="103"/>
        <end position="155"/>
    </location>
</feature>
<organism evidence="2 3">
    <name type="scientific">Somion occarium</name>
    <dbReference type="NCBI Taxonomy" id="3059160"/>
    <lineage>
        <taxon>Eukaryota</taxon>
        <taxon>Fungi</taxon>
        <taxon>Dikarya</taxon>
        <taxon>Basidiomycota</taxon>
        <taxon>Agaricomycotina</taxon>
        <taxon>Agaricomycetes</taxon>
        <taxon>Polyporales</taxon>
        <taxon>Cerrenaceae</taxon>
        <taxon>Somion</taxon>
    </lineage>
</organism>
<evidence type="ECO:0000313" key="3">
    <source>
        <dbReference type="Proteomes" id="UP001497453"/>
    </source>
</evidence>
<sequence>MFSRSAAVANQSGRFLSPLSPISPLSASFGAVDAEVRRGMRSGKVIRNVPKTSGTTVALEVSGSTTPSTSIGFGFDSTIMERLENALASPFSPKSLRSFLPNSPTVTSRMSGSPLKPRIAGGRADARVVSLKPRKKGTPKPLPLNQPSRLSEQSPLSPFKYSTYVETKATLAPISPSAVLSKLSPVPNVTSMSEADIRKQKMEKLARCLGETGPQEMVFPSFGQVGAEVQGVPTYLDLYRQHSAIDDSVLMNLKSPAPRDSKVDWATLDDIETKNNEPITRKSMLRRSRSVGDFYSAEEILEMRQVRVEAVTTTEAEEGMRSAVASVIKPVEEAPMELRRKQSIANAKASILGDDAKLMADFRSSFKPRPLDLSLDFSNSPLPSPPAPSGFEVRSPRAPYWVKPIRMPKTPRTLRTERRQGWGGKWDFVETMGQLKQL</sequence>
<dbReference type="Proteomes" id="UP001497453">
    <property type="component" value="Chromosome 6"/>
</dbReference>
<protein>
    <submittedName>
        <fullName evidence="2">Uncharacterized protein</fullName>
    </submittedName>
</protein>
<gene>
    <name evidence="2" type="ORF">GFSPODELE1_LOCUS7869</name>
</gene>
<evidence type="ECO:0000256" key="1">
    <source>
        <dbReference type="SAM" id="MobiDB-lite"/>
    </source>
</evidence>
<reference evidence="3" key="1">
    <citation type="submission" date="2024-04" db="EMBL/GenBank/DDBJ databases">
        <authorList>
            <person name="Shaw F."/>
            <person name="Minotto A."/>
        </authorList>
    </citation>
    <scope>NUCLEOTIDE SEQUENCE [LARGE SCALE GENOMIC DNA]</scope>
</reference>